<name>X1QP78_9ZZZZ</name>
<organism evidence="1">
    <name type="scientific">marine sediment metagenome</name>
    <dbReference type="NCBI Taxonomy" id="412755"/>
    <lineage>
        <taxon>unclassified sequences</taxon>
        <taxon>metagenomes</taxon>
        <taxon>ecological metagenomes</taxon>
    </lineage>
</organism>
<sequence length="350" mass="37921">MDHKFNPEHFKHQPCWLNQSVRFALVQYGAGITAMSGSIAGQVHARNRFGNYIRPRTKPVNPHSNRQEKARVNLSYLAEYWHSAAMSDAERGAWDAYAAAIAMRGRLNSTIHLTGYNHFIRSNTSLLAANGAIVEPGPEEQALPETDPTLAASGDNGTQLLTIAFDIAKPWALETGAYLLVDMGMPQLHTRNFFGGPWRTAAAIAGVDTTGATSPQTMVAPFTLTNGQKIWTRASIIRKDGRASNKFSAPSFLVSGLLPKYFVTCDPAPVPDCMCNYVLGGAFNGKAFYRRTIPGFFIWWDGVNTWTISEILGTPGAGFWTLATESPVGVYTLGGTATGAPEVAAGEHPL</sequence>
<dbReference type="EMBL" id="BARW01000098">
    <property type="protein sequence ID" value="GAI70028.1"/>
    <property type="molecule type" value="Genomic_DNA"/>
</dbReference>
<gene>
    <name evidence="1" type="ORF">S12H4_00694</name>
</gene>
<dbReference type="AlphaFoldDB" id="X1QP78"/>
<accession>X1QP78</accession>
<protein>
    <submittedName>
        <fullName evidence="1">Uncharacterized protein</fullName>
    </submittedName>
</protein>
<reference evidence="1" key="1">
    <citation type="journal article" date="2014" name="Front. Microbiol.">
        <title>High frequency of phylogenetically diverse reductive dehalogenase-homologous genes in deep subseafloor sedimentary metagenomes.</title>
        <authorList>
            <person name="Kawai M."/>
            <person name="Futagami T."/>
            <person name="Toyoda A."/>
            <person name="Takaki Y."/>
            <person name="Nishi S."/>
            <person name="Hori S."/>
            <person name="Arai W."/>
            <person name="Tsubouchi T."/>
            <person name="Morono Y."/>
            <person name="Uchiyama I."/>
            <person name="Ito T."/>
            <person name="Fujiyama A."/>
            <person name="Inagaki F."/>
            <person name="Takami H."/>
        </authorList>
    </citation>
    <scope>NUCLEOTIDE SEQUENCE</scope>
    <source>
        <strain evidence="1">Expedition CK06-06</strain>
    </source>
</reference>
<comment type="caution">
    <text evidence="1">The sequence shown here is derived from an EMBL/GenBank/DDBJ whole genome shotgun (WGS) entry which is preliminary data.</text>
</comment>
<proteinExistence type="predicted"/>
<evidence type="ECO:0000313" key="1">
    <source>
        <dbReference type="EMBL" id="GAI70028.1"/>
    </source>
</evidence>